<evidence type="ECO:0000256" key="7">
    <source>
        <dbReference type="ARBA" id="ARBA00023295"/>
    </source>
</evidence>
<dbReference type="SUPFAM" id="SSF51445">
    <property type="entry name" value="(Trans)glycosidases"/>
    <property type="match status" value="1"/>
</dbReference>
<dbReference type="InterPro" id="IPR036962">
    <property type="entry name" value="Glyco_hydro_3_N_sf"/>
</dbReference>
<dbReference type="InterPro" id="IPR036881">
    <property type="entry name" value="Glyco_hydro_3_C_sf"/>
</dbReference>
<dbReference type="OrthoDB" id="416222at2759"/>
<keyword evidence="7" id="KW-0326">Glycosidase</keyword>
<comment type="catalytic activity">
    <reaction evidence="1">
        <text>Hydrolysis of terminal, non-reducing beta-D-glucosyl residues with release of beta-D-glucose.</text>
        <dbReference type="EC" id="3.2.1.21"/>
    </reaction>
</comment>
<protein>
    <recommendedName>
        <fullName evidence="3">beta-glucosidase</fullName>
        <ecNumber evidence="3">3.2.1.21</ecNumber>
    </recommendedName>
</protein>
<comment type="caution">
    <text evidence="9">The sequence shown here is derived from an EMBL/GenBank/DDBJ whole genome shotgun (WGS) entry which is preliminary data.</text>
</comment>
<comment type="similarity">
    <text evidence="2">Belongs to the glycosyl hydrolase 3 family.</text>
</comment>
<dbReference type="PANTHER" id="PTHR30620">
    <property type="entry name" value="PERIPLASMIC BETA-GLUCOSIDASE-RELATED"/>
    <property type="match status" value="1"/>
</dbReference>
<proteinExistence type="inferred from homology"/>
<dbReference type="EC" id="3.2.1.21" evidence="3"/>
<dbReference type="InterPro" id="IPR051915">
    <property type="entry name" value="Cellulose_Degrad_GH3"/>
</dbReference>
<evidence type="ECO:0000256" key="5">
    <source>
        <dbReference type="ARBA" id="ARBA00022801"/>
    </source>
</evidence>
<dbReference type="EMBL" id="ML978170">
    <property type="protein sequence ID" value="KAF2032892.1"/>
    <property type="molecule type" value="Genomic_DNA"/>
</dbReference>
<dbReference type="InterPro" id="IPR017853">
    <property type="entry name" value="GH"/>
</dbReference>
<reference evidence="9" key="1">
    <citation type="journal article" date="2020" name="Stud. Mycol.">
        <title>101 Dothideomycetes genomes: a test case for predicting lifestyles and emergence of pathogens.</title>
        <authorList>
            <person name="Haridas S."/>
            <person name="Albert R."/>
            <person name="Binder M."/>
            <person name="Bloem J."/>
            <person name="Labutti K."/>
            <person name="Salamov A."/>
            <person name="Andreopoulos B."/>
            <person name="Baker S."/>
            <person name="Barry K."/>
            <person name="Bills G."/>
            <person name="Bluhm B."/>
            <person name="Cannon C."/>
            <person name="Castanera R."/>
            <person name="Culley D."/>
            <person name="Daum C."/>
            <person name="Ezra D."/>
            <person name="Gonzalez J."/>
            <person name="Henrissat B."/>
            <person name="Kuo A."/>
            <person name="Liang C."/>
            <person name="Lipzen A."/>
            <person name="Lutzoni F."/>
            <person name="Magnuson J."/>
            <person name="Mondo S."/>
            <person name="Nolan M."/>
            <person name="Ohm R."/>
            <person name="Pangilinan J."/>
            <person name="Park H.-J."/>
            <person name="Ramirez L."/>
            <person name="Alfaro M."/>
            <person name="Sun H."/>
            <person name="Tritt A."/>
            <person name="Yoshinaga Y."/>
            <person name="Zwiers L.-H."/>
            <person name="Turgeon B."/>
            <person name="Goodwin S."/>
            <person name="Spatafora J."/>
            <person name="Crous P."/>
            <person name="Grigoriev I."/>
        </authorList>
    </citation>
    <scope>NUCLEOTIDE SEQUENCE</scope>
    <source>
        <strain evidence="9">CBS 110217</strain>
    </source>
</reference>
<dbReference type="AlphaFoldDB" id="A0A9P4HF37"/>
<evidence type="ECO:0000256" key="1">
    <source>
        <dbReference type="ARBA" id="ARBA00000448"/>
    </source>
</evidence>
<keyword evidence="6" id="KW-0325">Glycoprotein</keyword>
<dbReference type="GO" id="GO:0009251">
    <property type="term" value="P:glucan catabolic process"/>
    <property type="evidence" value="ECO:0007669"/>
    <property type="project" value="TreeGrafter"/>
</dbReference>
<evidence type="ECO:0000313" key="9">
    <source>
        <dbReference type="EMBL" id="KAF2032892.1"/>
    </source>
</evidence>
<keyword evidence="5" id="KW-0378">Hydrolase</keyword>
<evidence type="ECO:0000256" key="3">
    <source>
        <dbReference type="ARBA" id="ARBA00012744"/>
    </source>
</evidence>
<dbReference type="PRINTS" id="PR00133">
    <property type="entry name" value="GLHYDRLASE3"/>
</dbReference>
<dbReference type="Gene3D" id="3.40.50.1700">
    <property type="entry name" value="Glycoside hydrolase family 3 C-terminal domain"/>
    <property type="match status" value="1"/>
</dbReference>
<dbReference type="InterPro" id="IPR001764">
    <property type="entry name" value="Glyco_hydro_3_N"/>
</dbReference>
<dbReference type="Proteomes" id="UP000799777">
    <property type="component" value="Unassembled WGS sequence"/>
</dbReference>
<evidence type="ECO:0000259" key="8">
    <source>
        <dbReference type="Pfam" id="PF00933"/>
    </source>
</evidence>
<name>A0A9P4HF37_9PLEO</name>
<keyword evidence="4" id="KW-0732">Signal</keyword>
<keyword evidence="10" id="KW-1185">Reference proteome</keyword>
<dbReference type="PANTHER" id="PTHR30620:SF16">
    <property type="entry name" value="LYSOSOMAL BETA GLUCOSIDASE"/>
    <property type="match status" value="1"/>
</dbReference>
<dbReference type="GO" id="GO:0008422">
    <property type="term" value="F:beta-glucosidase activity"/>
    <property type="evidence" value="ECO:0007669"/>
    <property type="project" value="UniProtKB-EC"/>
</dbReference>
<evidence type="ECO:0000313" key="10">
    <source>
        <dbReference type="Proteomes" id="UP000799777"/>
    </source>
</evidence>
<gene>
    <name evidence="9" type="ORF">EK21DRAFT_98710</name>
</gene>
<feature type="domain" description="Glycoside hydrolase family 3 N-terminal" evidence="8">
    <location>
        <begin position="137"/>
        <end position="354"/>
    </location>
</feature>
<evidence type="ECO:0000256" key="4">
    <source>
        <dbReference type="ARBA" id="ARBA00022729"/>
    </source>
</evidence>
<dbReference type="SUPFAM" id="SSF52279">
    <property type="entry name" value="Beta-D-glucan exohydrolase, C-terminal domain"/>
    <property type="match status" value="1"/>
</dbReference>
<evidence type="ECO:0000256" key="2">
    <source>
        <dbReference type="ARBA" id="ARBA00005336"/>
    </source>
</evidence>
<evidence type="ECO:0000256" key="6">
    <source>
        <dbReference type="ARBA" id="ARBA00023180"/>
    </source>
</evidence>
<organism evidence="9 10">
    <name type="scientific">Setomelanomma holmii</name>
    <dbReference type="NCBI Taxonomy" id="210430"/>
    <lineage>
        <taxon>Eukaryota</taxon>
        <taxon>Fungi</taxon>
        <taxon>Dikarya</taxon>
        <taxon>Ascomycota</taxon>
        <taxon>Pezizomycotina</taxon>
        <taxon>Dothideomycetes</taxon>
        <taxon>Pleosporomycetidae</taxon>
        <taxon>Pleosporales</taxon>
        <taxon>Pleosporineae</taxon>
        <taxon>Phaeosphaeriaceae</taxon>
        <taxon>Setomelanomma</taxon>
    </lineage>
</organism>
<sequence length="538" mass="59105">MANQRRSLSKRTALAAFFFASATMITAVNIPASSSIHHGRFAFRSTGTVDLPYRDASLSVDERVEDILQRMTIEEKAGQLFQNILTMGANGTFANGIENSVVGKLMTHFNLAGTVDNTRLHEQRWNCFTANSFSQRPESLGPAAIRDAKLVHSFADIVRQKYMAIGLRSSLHPQINLATEPRWVRISGTVGVCANLTAELVVSYIKGFTGPDGFGPNSVTTVTKHFPGSGPGKNTTYPIHLIPFKAAIATGTRQMMPYNSRPIGTKYEEVASEFNKDIINGLLKEELGFQGIVVSDWGLITDAVIRGQDMPAQKILNAGVDQLGGEQRIDLILELVQKDIVSEARIDVSVGKLLHEKFLLLVGKADFVRQGAEAQRKAYTLLTNNDNVLPLKSAKHSKFYIESFNKTYMESRNLRVVDTLAEADMALVRLQAPYVPRPGDFENVTEQALQVAIYQAVPKVVDMYLDRPAAIPEAAEQAKALMANYGASTDAFLDIVFATNGSKPLGRLPFDLPRSMAAVEASKEDVPFDTENPVFRYG</sequence>
<accession>A0A9P4HF37</accession>
<dbReference type="Pfam" id="PF00933">
    <property type="entry name" value="Glyco_hydro_3"/>
    <property type="match status" value="1"/>
</dbReference>
<dbReference type="Gene3D" id="3.20.20.300">
    <property type="entry name" value="Glycoside hydrolase, family 3, N-terminal domain"/>
    <property type="match status" value="1"/>
</dbReference>